<dbReference type="EMBL" id="BAAAQN010000001">
    <property type="protein sequence ID" value="GAA2010383.1"/>
    <property type="molecule type" value="Genomic_DNA"/>
</dbReference>
<dbReference type="InterPro" id="IPR006311">
    <property type="entry name" value="TAT_signal"/>
</dbReference>
<dbReference type="InterPro" id="IPR036188">
    <property type="entry name" value="FAD/NAD-bd_sf"/>
</dbReference>
<keyword evidence="1" id="KW-1133">Transmembrane helix</keyword>
<gene>
    <name evidence="2" type="ORF">GCM10009839_00320</name>
</gene>
<dbReference type="Pfam" id="PF13450">
    <property type="entry name" value="NAD_binding_8"/>
    <property type="match status" value="1"/>
</dbReference>
<dbReference type="Gene3D" id="3.50.50.60">
    <property type="entry name" value="FAD/NAD(P)-binding domain"/>
    <property type="match status" value="2"/>
</dbReference>
<evidence type="ECO:0000313" key="3">
    <source>
        <dbReference type="Proteomes" id="UP001500751"/>
    </source>
</evidence>
<protein>
    <submittedName>
        <fullName evidence="2">NAD(P)/FAD-dependent oxidoreductase</fullName>
    </submittedName>
</protein>
<reference evidence="2 3" key="1">
    <citation type="journal article" date="2019" name="Int. J. Syst. Evol. Microbiol.">
        <title>The Global Catalogue of Microorganisms (GCM) 10K type strain sequencing project: providing services to taxonomists for standard genome sequencing and annotation.</title>
        <authorList>
            <consortium name="The Broad Institute Genomics Platform"/>
            <consortium name="The Broad Institute Genome Sequencing Center for Infectious Disease"/>
            <person name="Wu L."/>
            <person name="Ma J."/>
        </authorList>
    </citation>
    <scope>NUCLEOTIDE SEQUENCE [LARGE SCALE GENOMIC DNA]</scope>
    <source>
        <strain evidence="2 3">JCM 16014</strain>
    </source>
</reference>
<sequence length="644" mass="69086">MRDSEWSDDSLGMNRRISRRDFLDGVALVIGSAAAGPLLGASPAAAAASSRPGNPGGSGYPPALTGMRGSYDSTFAIAHALRDGTFWDHAGEPRPVDGPYDLVVVGAGISGLSAAHYYLRDVNPKAKILILDPHDDFGGHAKRNEFTVAGRTLIGAGGSETIESPGTYPPEAFQVFDDLGFDLTKFPSTFADPTFYARNGAGGQATFFAKEVWGTDYLGAGGLGEIPAEAPLDSAGRNKLLEVFAGDRNYLPGLTPEQTLDVLRQISYGAFLTQYAQVTGDAYRYLLHATAVFTGVNVDQFPALDAAASFYPGTTALNLDFTQGPWPGLSKTIARFWAGGGDDIEYQFPDGNASIARALVRRLIPQAISGSTMEDLVTAHCDYSRLDHDASHPRIRLSSTVVRVQHWPDGRGVDVAYVRGGTLYTVRAGAVVMACWNAMIPYIAPDLSDAQKAAGHQAVKYPLIKANVAVTNWRPWQRLGVSKFIVPGGFWGSAYLDTPVNIGDYRFPTGPDDPIVITLWAALTAPGMDRQAGARQGRTTLTRLTFADLERSIRDLLARTLGPHGFDPAADIAAVTTNRWAHGYARWYSTPFDPFWPTGPTPADIIGTPVGRLTVATTDQANHGFVDGALESAYRAVQYLATLH</sequence>
<comment type="caution">
    <text evidence="2">The sequence shown here is derived from an EMBL/GenBank/DDBJ whole genome shotgun (WGS) entry which is preliminary data.</text>
</comment>
<dbReference type="PANTHER" id="PTHR43563">
    <property type="entry name" value="AMINE OXIDASE"/>
    <property type="match status" value="1"/>
</dbReference>
<organism evidence="2 3">
    <name type="scientific">Catenulispora yoronensis</name>
    <dbReference type="NCBI Taxonomy" id="450799"/>
    <lineage>
        <taxon>Bacteria</taxon>
        <taxon>Bacillati</taxon>
        <taxon>Actinomycetota</taxon>
        <taxon>Actinomycetes</taxon>
        <taxon>Catenulisporales</taxon>
        <taxon>Catenulisporaceae</taxon>
        <taxon>Catenulispora</taxon>
    </lineage>
</organism>
<accession>A0ABN2TI47</accession>
<dbReference type="Proteomes" id="UP001500751">
    <property type="component" value="Unassembled WGS sequence"/>
</dbReference>
<dbReference type="PROSITE" id="PS51318">
    <property type="entry name" value="TAT"/>
    <property type="match status" value="1"/>
</dbReference>
<feature type="transmembrane region" description="Helical" evidence="1">
    <location>
        <begin position="21"/>
        <end position="41"/>
    </location>
</feature>
<dbReference type="InterPro" id="IPR050703">
    <property type="entry name" value="Flavin_MAO"/>
</dbReference>
<keyword evidence="3" id="KW-1185">Reference proteome</keyword>
<keyword evidence="1" id="KW-0812">Transmembrane</keyword>
<evidence type="ECO:0000256" key="1">
    <source>
        <dbReference type="SAM" id="Phobius"/>
    </source>
</evidence>
<dbReference type="SUPFAM" id="SSF51905">
    <property type="entry name" value="FAD/NAD(P)-binding domain"/>
    <property type="match status" value="2"/>
</dbReference>
<name>A0ABN2TI47_9ACTN</name>
<dbReference type="PANTHER" id="PTHR43563:SF14">
    <property type="entry name" value="AMINE OXIDASE"/>
    <property type="match status" value="1"/>
</dbReference>
<keyword evidence="1" id="KW-0472">Membrane</keyword>
<dbReference type="RefSeq" id="WP_344663367.1">
    <property type="nucleotide sequence ID" value="NZ_BAAAQN010000001.1"/>
</dbReference>
<proteinExistence type="predicted"/>
<evidence type="ECO:0000313" key="2">
    <source>
        <dbReference type="EMBL" id="GAA2010383.1"/>
    </source>
</evidence>